<organism evidence="1 3">
    <name type="scientific">Prunus armeniaca</name>
    <name type="common">Apricot</name>
    <name type="synonym">Armeniaca vulgaris</name>
    <dbReference type="NCBI Taxonomy" id="36596"/>
    <lineage>
        <taxon>Eukaryota</taxon>
        <taxon>Viridiplantae</taxon>
        <taxon>Streptophyta</taxon>
        <taxon>Embryophyta</taxon>
        <taxon>Tracheophyta</taxon>
        <taxon>Spermatophyta</taxon>
        <taxon>Magnoliopsida</taxon>
        <taxon>eudicotyledons</taxon>
        <taxon>Gunneridae</taxon>
        <taxon>Pentapetalae</taxon>
        <taxon>rosids</taxon>
        <taxon>fabids</taxon>
        <taxon>Rosales</taxon>
        <taxon>Rosaceae</taxon>
        <taxon>Amygdaloideae</taxon>
        <taxon>Amygdaleae</taxon>
        <taxon>Prunus</taxon>
    </lineage>
</organism>
<evidence type="ECO:0000313" key="2">
    <source>
        <dbReference type="EMBL" id="CAB4305385.1"/>
    </source>
</evidence>
<dbReference type="EMBL" id="CAEKKB010000003">
    <property type="protein sequence ID" value="CAB4305385.1"/>
    <property type="molecule type" value="Genomic_DNA"/>
</dbReference>
<keyword evidence="4" id="KW-1185">Reference proteome</keyword>
<dbReference type="AlphaFoldDB" id="A0A6J5UGG2"/>
<dbReference type="Proteomes" id="UP000507245">
    <property type="component" value="Unassembled WGS sequence"/>
</dbReference>
<reference evidence="4" key="1">
    <citation type="journal article" date="2020" name="Genome Biol.">
        <title>Gamete binning: chromosome-level and haplotype-resolved genome assembly enabled by high-throughput single-cell sequencing of gamete genomes.</title>
        <authorList>
            <person name="Campoy J.A."/>
            <person name="Sun H."/>
            <person name="Goel M."/>
            <person name="Jiao W.-B."/>
            <person name="Folz-Donahue K."/>
            <person name="Wang N."/>
            <person name="Rubio M."/>
            <person name="Liu C."/>
            <person name="Kukat C."/>
            <person name="Ruiz D."/>
            <person name="Huettel B."/>
            <person name="Schneeberger K."/>
        </authorList>
    </citation>
    <scope>NUCLEOTIDE SEQUENCE [LARGE SCALE GENOMIC DNA]</scope>
    <source>
        <strain evidence="4">cv. Rojo Pasion</strain>
    </source>
</reference>
<evidence type="ECO:0000313" key="4">
    <source>
        <dbReference type="Proteomes" id="UP000507245"/>
    </source>
</evidence>
<accession>A0A6J5UGG2</accession>
<proteinExistence type="predicted"/>
<dbReference type="OrthoDB" id="10371866at2759"/>
<sequence length="170" mass="18678">MAAVIFPSPPPRAKEAVEFYEVVFGAQTIQHSSRPVAVGVSGNKSLIWLSSYCIFVGSNRITVSDRLEDLHVAAVASVPHICPSLVTTDIYDMVAKSVANGCVLMESLTPDFIHTMEEKGSRLIIMCNKGVVRDAASRMVVYKEPTDDHDLSVALSRIADGLARERRRRF</sequence>
<dbReference type="Gene3D" id="3.10.180.10">
    <property type="entry name" value="2,3-Dihydroxybiphenyl 1,2-Dioxygenase, domain 1"/>
    <property type="match status" value="1"/>
</dbReference>
<dbReference type="Proteomes" id="UP000507222">
    <property type="component" value="Unassembled WGS sequence"/>
</dbReference>
<protein>
    <submittedName>
        <fullName evidence="1">Uncharacterized protein</fullName>
    </submittedName>
</protein>
<evidence type="ECO:0000313" key="1">
    <source>
        <dbReference type="EMBL" id="CAB4275002.1"/>
    </source>
</evidence>
<dbReference type="InterPro" id="IPR029068">
    <property type="entry name" value="Glyas_Bleomycin-R_OHBP_Dase"/>
</dbReference>
<gene>
    <name evidence="1" type="ORF">CURHAP_LOCUS23778</name>
    <name evidence="2" type="ORF">ORAREDHAP_LOCUS23395</name>
</gene>
<evidence type="ECO:0000313" key="3">
    <source>
        <dbReference type="Proteomes" id="UP000507222"/>
    </source>
</evidence>
<reference evidence="1 3" key="2">
    <citation type="submission" date="2020-05" db="EMBL/GenBank/DDBJ databases">
        <authorList>
            <person name="Campoy J."/>
            <person name="Schneeberger K."/>
            <person name="Spophaly S."/>
        </authorList>
    </citation>
    <scope>NUCLEOTIDE SEQUENCE [LARGE SCALE GENOMIC DNA]</scope>
    <source>
        <strain evidence="1">PruArmRojPasFocal</strain>
    </source>
</reference>
<name>A0A6J5UGG2_PRUAR</name>
<dbReference type="EMBL" id="CAEKDK010000003">
    <property type="protein sequence ID" value="CAB4275002.1"/>
    <property type="molecule type" value="Genomic_DNA"/>
</dbReference>